<keyword evidence="5 8" id="KW-0378">Hydrolase</keyword>
<dbReference type="Proteomes" id="UP000199729">
    <property type="component" value="Plasmid pVF1"/>
</dbReference>
<comment type="function">
    <text evidence="8">Toxic component of a toxin-antitoxin (TA) system. An RNase.</text>
</comment>
<dbReference type="GO" id="GO:0000287">
    <property type="term" value="F:magnesium ion binding"/>
    <property type="evidence" value="ECO:0007669"/>
    <property type="project" value="UniProtKB-UniRule"/>
</dbReference>
<dbReference type="OrthoDB" id="9796690at2"/>
<keyword evidence="2 8" id="KW-1277">Toxin-antitoxin system</keyword>
<dbReference type="InterPro" id="IPR022907">
    <property type="entry name" value="VapC_family"/>
</dbReference>
<evidence type="ECO:0000256" key="1">
    <source>
        <dbReference type="ARBA" id="ARBA00001946"/>
    </source>
</evidence>
<feature type="domain" description="PIN" evidence="9">
    <location>
        <begin position="3"/>
        <end position="124"/>
    </location>
</feature>
<keyword evidence="10" id="KW-0614">Plasmid</keyword>
<evidence type="ECO:0000256" key="4">
    <source>
        <dbReference type="ARBA" id="ARBA00022723"/>
    </source>
</evidence>
<keyword evidence="11" id="KW-1185">Reference proteome</keyword>
<feature type="binding site" evidence="8">
    <location>
        <position position="97"/>
    </location>
    <ligand>
        <name>Mg(2+)</name>
        <dbReference type="ChEBI" id="CHEBI:18420"/>
    </ligand>
</feature>
<dbReference type="InterPro" id="IPR002716">
    <property type="entry name" value="PIN_dom"/>
</dbReference>
<dbReference type="RefSeq" id="WP_089418407.1">
    <property type="nucleotide sequence ID" value="NZ_CP022424.1"/>
</dbReference>
<feature type="binding site" evidence="8">
    <location>
        <position position="6"/>
    </location>
    <ligand>
        <name>Mg(2+)</name>
        <dbReference type="ChEBI" id="CHEBI:18420"/>
    </ligand>
</feature>
<dbReference type="HAMAP" id="MF_00265">
    <property type="entry name" value="VapC_Nob1"/>
    <property type="match status" value="1"/>
</dbReference>
<dbReference type="Pfam" id="PF01850">
    <property type="entry name" value="PIN"/>
    <property type="match status" value="1"/>
</dbReference>
<evidence type="ECO:0000256" key="7">
    <source>
        <dbReference type="ARBA" id="ARBA00038093"/>
    </source>
</evidence>
<dbReference type="EMBL" id="CP022424">
    <property type="protein sequence ID" value="ASM79261.1"/>
    <property type="molecule type" value="Genomic_DNA"/>
</dbReference>
<dbReference type="InterPro" id="IPR029060">
    <property type="entry name" value="PIN-like_dom_sf"/>
</dbReference>
<evidence type="ECO:0000256" key="3">
    <source>
        <dbReference type="ARBA" id="ARBA00022722"/>
    </source>
</evidence>
<evidence type="ECO:0000256" key="6">
    <source>
        <dbReference type="ARBA" id="ARBA00022842"/>
    </source>
</evidence>
<name>A0A221KJP7_VITFI</name>
<comment type="cofactor">
    <cofactor evidence="1 8">
        <name>Mg(2+)</name>
        <dbReference type="ChEBI" id="CHEBI:18420"/>
    </cofactor>
</comment>
<reference evidence="10 11" key="1">
    <citation type="submission" date="2017-07" db="EMBL/GenBank/DDBJ databases">
        <title>Complete Genome Sequence of the cosmetic ferment Vitreoscilla filiformis (ATCC15551).</title>
        <authorList>
            <person name="Contreras S."/>
            <person name="Sagory-Zalkind P."/>
            <person name="Blanquart H."/>
            <person name="Iltis A."/>
            <person name="Morand S.C."/>
        </authorList>
    </citation>
    <scope>NUCLEOTIDE SEQUENCE [LARGE SCALE GENOMIC DNA]</scope>
    <source>
        <strain evidence="10 11">ATCC 15551</strain>
        <plasmid evidence="11">Plasmid pvf1</plasmid>
    </source>
</reference>
<organism evidence="10 11">
    <name type="scientific">Vitreoscilla filiformis</name>
    <dbReference type="NCBI Taxonomy" id="63"/>
    <lineage>
        <taxon>Bacteria</taxon>
        <taxon>Pseudomonadati</taxon>
        <taxon>Pseudomonadota</taxon>
        <taxon>Betaproteobacteria</taxon>
        <taxon>Neisseriales</taxon>
        <taxon>Neisseriaceae</taxon>
        <taxon>Vitreoscilla</taxon>
    </lineage>
</organism>
<gene>
    <name evidence="8" type="primary">vapC</name>
    <name evidence="10" type="ORF">VITFI_CDS3484</name>
</gene>
<evidence type="ECO:0000256" key="5">
    <source>
        <dbReference type="ARBA" id="ARBA00022801"/>
    </source>
</evidence>
<accession>A0A221KJP7</accession>
<evidence type="ECO:0000313" key="11">
    <source>
        <dbReference type="Proteomes" id="UP000199729"/>
    </source>
</evidence>
<dbReference type="SUPFAM" id="SSF88723">
    <property type="entry name" value="PIN domain-like"/>
    <property type="match status" value="1"/>
</dbReference>
<dbReference type="GO" id="GO:0004540">
    <property type="term" value="F:RNA nuclease activity"/>
    <property type="evidence" value="ECO:0007669"/>
    <property type="project" value="InterPro"/>
</dbReference>
<dbReference type="GO" id="GO:0016787">
    <property type="term" value="F:hydrolase activity"/>
    <property type="evidence" value="ECO:0007669"/>
    <property type="project" value="UniProtKB-KW"/>
</dbReference>
<evidence type="ECO:0000259" key="9">
    <source>
        <dbReference type="Pfam" id="PF01850"/>
    </source>
</evidence>
<protein>
    <recommendedName>
        <fullName evidence="8">Ribonuclease VapC</fullName>
        <shortName evidence="8">RNase VapC</shortName>
        <ecNumber evidence="8">3.1.-.-</ecNumber>
    </recommendedName>
    <alternativeName>
        <fullName evidence="8">Toxin VapC</fullName>
    </alternativeName>
</protein>
<dbReference type="PANTHER" id="PTHR33653">
    <property type="entry name" value="RIBONUCLEASE VAPC2"/>
    <property type="match status" value="1"/>
</dbReference>
<keyword evidence="8" id="KW-0800">Toxin</keyword>
<dbReference type="Gene3D" id="3.40.50.1010">
    <property type="entry name" value="5'-nuclease"/>
    <property type="match status" value="1"/>
</dbReference>
<evidence type="ECO:0000256" key="8">
    <source>
        <dbReference type="HAMAP-Rule" id="MF_00265"/>
    </source>
</evidence>
<dbReference type="EC" id="3.1.-.-" evidence="8"/>
<geneLocation type="plasmid" evidence="11">
    <name>pvf1</name>
</geneLocation>
<keyword evidence="4 8" id="KW-0479">Metal-binding</keyword>
<sequence length="132" mass="14804">MAYLLDTNALIYLFKNQGNVRQRVALRQDHEICMCTPVLWELKTGALKSSQPEAALQKLTFVQSRFKLLTFDEACADQAARVRASLELQGTPIGPIDTLIAGTALAHELTLVTRNLREFQRVPGLAVEDWYS</sequence>
<dbReference type="InterPro" id="IPR050556">
    <property type="entry name" value="Type_II_TA_system_RNase"/>
</dbReference>
<dbReference type="CDD" id="cd18745">
    <property type="entry name" value="PIN_VapC4-5_FitB-like"/>
    <property type="match status" value="1"/>
</dbReference>
<keyword evidence="3 8" id="KW-0540">Nuclease</keyword>
<dbReference type="KEGG" id="vff:VITFI_CDS3484"/>
<dbReference type="PANTHER" id="PTHR33653:SF1">
    <property type="entry name" value="RIBONUCLEASE VAPC2"/>
    <property type="match status" value="1"/>
</dbReference>
<evidence type="ECO:0000313" key="10">
    <source>
        <dbReference type="EMBL" id="ASM79261.1"/>
    </source>
</evidence>
<keyword evidence="6 8" id="KW-0460">Magnesium</keyword>
<dbReference type="AlphaFoldDB" id="A0A221KJP7"/>
<dbReference type="GO" id="GO:0090729">
    <property type="term" value="F:toxin activity"/>
    <property type="evidence" value="ECO:0007669"/>
    <property type="project" value="UniProtKB-KW"/>
</dbReference>
<comment type="similarity">
    <text evidence="7 8">Belongs to the PINc/VapC protein family.</text>
</comment>
<proteinExistence type="inferred from homology"/>
<evidence type="ECO:0000256" key="2">
    <source>
        <dbReference type="ARBA" id="ARBA00022649"/>
    </source>
</evidence>